<protein>
    <recommendedName>
        <fullName evidence="3">RiboL-PSP-HEPN domain-containing protein</fullName>
    </recommendedName>
</protein>
<sequence>MAKEGFSNLVHSKHFFISRDEQQLFEKNEYVSSVCQQIVQSAYAAMENYLINTFKAELLKKVVDEDISRAILDTLQFRRLDAIKKHYKNFLNIDLAQFSHRDISTYEESWFHPNSEWEGITMLSKVRNEIAHEGFSYSYEIHYPVDAYSVIHFIKRWVMFFEVVHLNERT</sequence>
<reference evidence="1 2" key="1">
    <citation type="submission" date="2020-09" db="EMBL/GenBank/DDBJ databases">
        <title>Complete genome sequence of an Arctic sea ice bacterium Marinomonas arctica BSI20414.</title>
        <authorList>
            <person name="Liao L."/>
            <person name="Chen B."/>
        </authorList>
    </citation>
    <scope>NUCLEOTIDE SEQUENCE [LARGE SCALE GENOMIC DNA]</scope>
    <source>
        <strain evidence="1 2">BSI20414</strain>
    </source>
</reference>
<proteinExistence type="predicted"/>
<dbReference type="AlphaFoldDB" id="A0A7H1J289"/>
<keyword evidence="2" id="KW-1185">Reference proteome</keyword>
<evidence type="ECO:0000313" key="1">
    <source>
        <dbReference type="EMBL" id="QNT04605.1"/>
    </source>
</evidence>
<accession>A0A7H1J289</accession>
<evidence type="ECO:0000313" key="2">
    <source>
        <dbReference type="Proteomes" id="UP000516370"/>
    </source>
</evidence>
<name>A0A7H1J289_9GAMM</name>
<gene>
    <name evidence="1" type="ORF">IBG28_12865</name>
</gene>
<dbReference type="RefSeq" id="WP_111607704.1">
    <property type="nucleotide sequence ID" value="NZ_BMLJ01000012.1"/>
</dbReference>
<organism evidence="1 2">
    <name type="scientific">Marinomonas arctica</name>
    <dbReference type="NCBI Taxonomy" id="383750"/>
    <lineage>
        <taxon>Bacteria</taxon>
        <taxon>Pseudomonadati</taxon>
        <taxon>Pseudomonadota</taxon>
        <taxon>Gammaproteobacteria</taxon>
        <taxon>Oceanospirillales</taxon>
        <taxon>Oceanospirillaceae</taxon>
        <taxon>Marinomonas</taxon>
    </lineage>
</organism>
<dbReference type="EMBL" id="CP061081">
    <property type="protein sequence ID" value="QNT04605.1"/>
    <property type="molecule type" value="Genomic_DNA"/>
</dbReference>
<evidence type="ECO:0008006" key="3">
    <source>
        <dbReference type="Google" id="ProtNLM"/>
    </source>
</evidence>
<dbReference type="KEGG" id="mard:IBG28_12865"/>
<dbReference type="Proteomes" id="UP000516370">
    <property type="component" value="Chromosome"/>
</dbReference>